<organism evidence="2">
    <name type="scientific">uncultured Campylobacterales bacterium</name>
    <dbReference type="NCBI Taxonomy" id="352960"/>
    <lineage>
        <taxon>Bacteria</taxon>
        <taxon>Pseudomonadati</taxon>
        <taxon>Campylobacterota</taxon>
        <taxon>Epsilonproteobacteria</taxon>
        <taxon>Campylobacterales</taxon>
        <taxon>environmental samples</taxon>
    </lineage>
</organism>
<protein>
    <recommendedName>
        <fullName evidence="3">SPOR domain-containing protein</fullName>
    </recommendedName>
</protein>
<proteinExistence type="predicted"/>
<evidence type="ECO:0000256" key="1">
    <source>
        <dbReference type="SAM" id="Phobius"/>
    </source>
</evidence>
<sequence length="196" mass="22795">MSDLNDIVLEQSQKKKWLLIATFISLVIFALVLYFALKSYIDSNKTLVTNDKNITTRTQNLYKVNEEKVIEQNISKDRLDILIKKLKEKKLGEKPKKIVDKTTKKIDEEINIKKEINKNSNSNIYIQVGATFKVPSIKFLETIKEKGYNYKLHKIEVNNKTVTKILVGPFQENNIKQELEKIKKDIATGAYIYKIK</sequence>
<evidence type="ECO:0008006" key="3">
    <source>
        <dbReference type="Google" id="ProtNLM"/>
    </source>
</evidence>
<keyword evidence="1" id="KW-1133">Transmembrane helix</keyword>
<accession>A0A6S6TCN5</accession>
<reference evidence="2" key="1">
    <citation type="submission" date="2020-01" db="EMBL/GenBank/DDBJ databases">
        <authorList>
            <person name="Meier V. D."/>
            <person name="Meier V D."/>
        </authorList>
    </citation>
    <scope>NUCLEOTIDE SEQUENCE</scope>
    <source>
        <strain evidence="2">HLG_WM_MAG_12</strain>
    </source>
</reference>
<dbReference type="AlphaFoldDB" id="A0A6S6TCN5"/>
<evidence type="ECO:0000313" key="2">
    <source>
        <dbReference type="EMBL" id="CAA6812804.1"/>
    </source>
</evidence>
<dbReference type="EMBL" id="CACVAW010000051">
    <property type="protein sequence ID" value="CAA6812804.1"/>
    <property type="molecule type" value="Genomic_DNA"/>
</dbReference>
<name>A0A6S6TCN5_9BACT</name>
<feature type="transmembrane region" description="Helical" evidence="1">
    <location>
        <begin position="17"/>
        <end position="37"/>
    </location>
</feature>
<keyword evidence="1" id="KW-0812">Transmembrane</keyword>
<keyword evidence="1" id="KW-0472">Membrane</keyword>
<gene>
    <name evidence="2" type="ORF">HELGO_WM21769</name>
</gene>